<dbReference type="Gene3D" id="3.40.50.2000">
    <property type="entry name" value="Glycogen Phosphorylase B"/>
    <property type="match status" value="2"/>
</dbReference>
<feature type="domain" description="Starch synthase catalytic" evidence="5">
    <location>
        <begin position="1"/>
        <end position="257"/>
    </location>
</feature>
<dbReference type="EMBL" id="KC810034">
    <property type="protein sequence ID" value="AGO87451.1"/>
    <property type="molecule type" value="Genomic_DNA"/>
</dbReference>
<dbReference type="GO" id="GO:0005829">
    <property type="term" value="C:cytosol"/>
    <property type="evidence" value="ECO:0007669"/>
    <property type="project" value="TreeGrafter"/>
</dbReference>
<dbReference type="SUPFAM" id="SSF53756">
    <property type="entry name" value="UDP-Glycosyltransferase/glycogen phosphorylase"/>
    <property type="match status" value="1"/>
</dbReference>
<reference evidence="6" key="1">
    <citation type="submission" date="2013-03" db="EMBL/GenBank/DDBJ databases">
        <authorList>
            <person name="Ballestriero F."/>
        </authorList>
    </citation>
    <scope>NUCLEOTIDE SEQUENCE</scope>
</reference>
<dbReference type="Pfam" id="PF08323">
    <property type="entry name" value="Glyco_transf_5"/>
    <property type="match status" value="1"/>
</dbReference>
<keyword evidence="3 6" id="KW-0328">Glycosyltransferase</keyword>
<dbReference type="PANTHER" id="PTHR45825">
    <property type="entry name" value="GRANULE-BOUND STARCH SYNTHASE 1, CHLOROPLASTIC/AMYLOPLASTIC"/>
    <property type="match status" value="1"/>
</dbReference>
<proteinExistence type="predicted"/>
<sequence length="528" mass="57298">MVAAENDALPGGKVGGIGDVVRDIPVALATAGHEVDVITPGYGAFSKLPGSKSAGTIDVKFRGKAETVEIYNVPSKNPDKNVRLWVLEHPLFAAGGAGAIYCDEQNDGPFATDANKFALFSVAVAGAIVDKYFGALDVLHLHDWHAAMVAILRSFDPVYKKLQSVHTVYTIHNLALQGVRPLADDESSLYAWFPELEYDRELIRDPRAPHCVNPMRAGINLSDKVHAVSPTYALEIQSESDYEQGFFGGEGLHEDIKRAAKEYRLQGILNGCEYPGPAAKALSAPDLFLLCEKQLLEWIGRGPTVQSAHLIASRRLAHLVSSSKGDSKSRSPGKSQKRQPILITSVGRITNQKALLLRQAMPDGETALDHLLTALGDRGVLILLGSGDSELEQFLTEVASRRTNFVFLKGYGEAIAHSLYSSGDLFLMPSSFEPCGISQMLAMRAAQPCLVHSVGGLGDTIKDGVDGFSFGGDSLTSQAANMISRFEEALEIRICKPARWKKISRAAADARFLWSTIAEQVENLLYRH</sequence>
<evidence type="ECO:0000313" key="6">
    <source>
        <dbReference type="EMBL" id="AGO87451.1"/>
    </source>
</evidence>
<evidence type="ECO:0000256" key="2">
    <source>
        <dbReference type="ARBA" id="ARBA00012588"/>
    </source>
</evidence>
<evidence type="ECO:0000256" key="1">
    <source>
        <dbReference type="ARBA" id="ARBA00001478"/>
    </source>
</evidence>
<evidence type="ECO:0000256" key="4">
    <source>
        <dbReference type="ARBA" id="ARBA00022679"/>
    </source>
</evidence>
<dbReference type="GO" id="GO:0005978">
    <property type="term" value="P:glycogen biosynthetic process"/>
    <property type="evidence" value="ECO:0007669"/>
    <property type="project" value="TreeGrafter"/>
</dbReference>
<protein>
    <recommendedName>
        <fullName evidence="2">starch synthase</fullName>
        <ecNumber evidence="2">2.4.1.21</ecNumber>
    </recommendedName>
</protein>
<organism evidence="6">
    <name type="scientific">uncultured bacterium B19D1_C12D4_E9D6</name>
    <dbReference type="NCBI Taxonomy" id="1329637"/>
    <lineage>
        <taxon>Bacteria</taxon>
        <taxon>environmental samples</taxon>
    </lineage>
</organism>
<keyword evidence="4 6" id="KW-0808">Transferase</keyword>
<dbReference type="Pfam" id="PF13692">
    <property type="entry name" value="Glyco_trans_1_4"/>
    <property type="match status" value="1"/>
</dbReference>
<evidence type="ECO:0000259" key="5">
    <source>
        <dbReference type="Pfam" id="PF08323"/>
    </source>
</evidence>
<dbReference type="EC" id="2.4.1.21" evidence="2"/>
<name>S4W3Z5_9BACT</name>
<accession>S4W3Z5</accession>
<dbReference type="GO" id="GO:0009011">
    <property type="term" value="F:alpha-1,4-glucan glucosyltransferase (ADP-glucose donor) activity"/>
    <property type="evidence" value="ECO:0007669"/>
    <property type="project" value="UniProtKB-EC"/>
</dbReference>
<dbReference type="InterPro" id="IPR013534">
    <property type="entry name" value="Starch_synth_cat_dom"/>
</dbReference>
<comment type="catalytic activity">
    <reaction evidence="1">
        <text>[(1-&gt;4)-alpha-D-glucosyl](n) + ADP-alpha-D-glucose = [(1-&gt;4)-alpha-D-glucosyl](n+1) + ADP + H(+)</text>
        <dbReference type="Rhea" id="RHEA:18189"/>
        <dbReference type="Rhea" id="RHEA-COMP:9584"/>
        <dbReference type="Rhea" id="RHEA-COMP:9587"/>
        <dbReference type="ChEBI" id="CHEBI:15378"/>
        <dbReference type="ChEBI" id="CHEBI:15444"/>
        <dbReference type="ChEBI" id="CHEBI:57498"/>
        <dbReference type="ChEBI" id="CHEBI:456216"/>
        <dbReference type="EC" id="2.4.1.21"/>
    </reaction>
</comment>
<evidence type="ECO:0000256" key="3">
    <source>
        <dbReference type="ARBA" id="ARBA00022676"/>
    </source>
</evidence>
<dbReference type="PANTHER" id="PTHR45825:SF11">
    <property type="entry name" value="ALPHA AMYLASE DOMAIN-CONTAINING PROTEIN"/>
    <property type="match status" value="1"/>
</dbReference>
<dbReference type="AlphaFoldDB" id="S4W3Z5"/>